<dbReference type="InterPro" id="IPR005467">
    <property type="entry name" value="His_kinase_dom"/>
</dbReference>
<organism evidence="10 11">
    <name type="scientific">Lutibaculum baratangense AMV1</name>
    <dbReference type="NCBI Taxonomy" id="631454"/>
    <lineage>
        <taxon>Bacteria</taxon>
        <taxon>Pseudomonadati</taxon>
        <taxon>Pseudomonadota</taxon>
        <taxon>Alphaproteobacteria</taxon>
        <taxon>Hyphomicrobiales</taxon>
        <taxon>Tepidamorphaceae</taxon>
        <taxon>Lutibaculum</taxon>
    </lineage>
</organism>
<dbReference type="Gene3D" id="3.30.450.20">
    <property type="entry name" value="PAS domain"/>
    <property type="match status" value="1"/>
</dbReference>
<evidence type="ECO:0000313" key="10">
    <source>
        <dbReference type="EMBL" id="ESR23699.1"/>
    </source>
</evidence>
<gene>
    <name evidence="10" type="ORF">N177_2929</name>
</gene>
<dbReference type="InterPro" id="IPR000014">
    <property type="entry name" value="PAS"/>
</dbReference>
<feature type="domain" description="PAS" evidence="9">
    <location>
        <begin position="648"/>
        <end position="718"/>
    </location>
</feature>
<feature type="region of interest" description="Disordered" evidence="7">
    <location>
        <begin position="479"/>
        <end position="539"/>
    </location>
</feature>
<dbReference type="CDD" id="cd00082">
    <property type="entry name" value="HisKA"/>
    <property type="match status" value="1"/>
</dbReference>
<keyword evidence="3" id="KW-0597">Phosphoprotein</keyword>
<evidence type="ECO:0000256" key="5">
    <source>
        <dbReference type="ARBA" id="ARBA00022777"/>
    </source>
</evidence>
<dbReference type="InterPro" id="IPR036890">
    <property type="entry name" value="HATPase_C_sf"/>
</dbReference>
<dbReference type="Pfam" id="PF00512">
    <property type="entry name" value="HisKA"/>
    <property type="match status" value="1"/>
</dbReference>
<dbReference type="SMART" id="SM00387">
    <property type="entry name" value="HATPase_c"/>
    <property type="match status" value="1"/>
</dbReference>
<evidence type="ECO:0000256" key="3">
    <source>
        <dbReference type="ARBA" id="ARBA00022553"/>
    </source>
</evidence>
<evidence type="ECO:0000256" key="6">
    <source>
        <dbReference type="ARBA" id="ARBA00023012"/>
    </source>
</evidence>
<dbReference type="AlphaFoldDB" id="V4RE79"/>
<dbReference type="PROSITE" id="PS50112">
    <property type="entry name" value="PAS"/>
    <property type="match status" value="1"/>
</dbReference>
<keyword evidence="4" id="KW-0808">Transferase</keyword>
<dbReference type="PANTHER" id="PTHR43047:SF72">
    <property type="entry name" value="OSMOSENSING HISTIDINE PROTEIN KINASE SLN1"/>
    <property type="match status" value="1"/>
</dbReference>
<feature type="compositionally biased region" description="Acidic residues" evidence="7">
    <location>
        <begin position="237"/>
        <end position="247"/>
    </location>
</feature>
<dbReference type="OrthoDB" id="9813151at2"/>
<dbReference type="InterPro" id="IPR003594">
    <property type="entry name" value="HATPase_dom"/>
</dbReference>
<evidence type="ECO:0000259" key="8">
    <source>
        <dbReference type="PROSITE" id="PS50109"/>
    </source>
</evidence>
<dbReference type="Pfam" id="PF00989">
    <property type="entry name" value="PAS"/>
    <property type="match status" value="1"/>
</dbReference>
<dbReference type="InterPro" id="IPR004358">
    <property type="entry name" value="Sig_transdc_His_kin-like_C"/>
</dbReference>
<dbReference type="GO" id="GO:0006355">
    <property type="term" value="P:regulation of DNA-templated transcription"/>
    <property type="evidence" value="ECO:0007669"/>
    <property type="project" value="InterPro"/>
</dbReference>
<dbReference type="PANTHER" id="PTHR43047">
    <property type="entry name" value="TWO-COMPONENT HISTIDINE PROTEIN KINASE"/>
    <property type="match status" value="1"/>
</dbReference>
<evidence type="ECO:0000256" key="7">
    <source>
        <dbReference type="SAM" id="MobiDB-lite"/>
    </source>
</evidence>
<evidence type="ECO:0000256" key="2">
    <source>
        <dbReference type="ARBA" id="ARBA00012438"/>
    </source>
</evidence>
<dbReference type="RefSeq" id="WP_023433052.1">
    <property type="nucleotide sequence ID" value="NZ_AWXZ01000038.1"/>
</dbReference>
<dbReference type="FunFam" id="1.10.287.130:FF:000001">
    <property type="entry name" value="Two-component sensor histidine kinase"/>
    <property type="match status" value="1"/>
</dbReference>
<evidence type="ECO:0000259" key="9">
    <source>
        <dbReference type="PROSITE" id="PS50112"/>
    </source>
</evidence>
<evidence type="ECO:0000256" key="4">
    <source>
        <dbReference type="ARBA" id="ARBA00022679"/>
    </source>
</evidence>
<dbReference type="SMART" id="SM00091">
    <property type="entry name" value="PAS"/>
    <property type="match status" value="2"/>
</dbReference>
<dbReference type="eggNOG" id="COG2205">
    <property type="taxonomic scope" value="Bacteria"/>
</dbReference>
<feature type="compositionally biased region" description="Basic and acidic residues" evidence="7">
    <location>
        <begin position="272"/>
        <end position="285"/>
    </location>
</feature>
<dbReference type="NCBIfam" id="TIGR00229">
    <property type="entry name" value="sensory_box"/>
    <property type="match status" value="1"/>
</dbReference>
<evidence type="ECO:0000256" key="1">
    <source>
        <dbReference type="ARBA" id="ARBA00000085"/>
    </source>
</evidence>
<name>V4RE79_9HYPH</name>
<dbReference type="InterPro" id="IPR035965">
    <property type="entry name" value="PAS-like_dom_sf"/>
</dbReference>
<dbReference type="STRING" id="631454.N177_2929"/>
<dbReference type="PATRIC" id="fig|631454.5.peg.2892"/>
<keyword evidence="11" id="KW-1185">Reference proteome</keyword>
<comment type="caution">
    <text evidence="10">The sequence shown here is derived from an EMBL/GenBank/DDBJ whole genome shotgun (WGS) entry which is preliminary data.</text>
</comment>
<reference evidence="10 11" key="1">
    <citation type="journal article" date="2014" name="Genome Announc.">
        <title>Draft Genome Sequence of Lutibaculum baratangense Strain AMV1T, Isolated from a Mud Volcano in Andamans, India.</title>
        <authorList>
            <person name="Singh A."/>
            <person name="Sreenivas A."/>
            <person name="Sathyanarayana Reddy G."/>
            <person name="Pinnaka A.K."/>
            <person name="Shivaji S."/>
        </authorList>
    </citation>
    <scope>NUCLEOTIDE SEQUENCE [LARGE SCALE GENOMIC DNA]</scope>
    <source>
        <strain evidence="10 11">AMV1</strain>
    </source>
</reference>
<dbReference type="EMBL" id="AWXZ01000038">
    <property type="protein sequence ID" value="ESR23699.1"/>
    <property type="molecule type" value="Genomic_DNA"/>
</dbReference>
<feature type="region of interest" description="Disordered" evidence="7">
    <location>
        <begin position="405"/>
        <end position="430"/>
    </location>
</feature>
<dbReference type="GO" id="GO:0000155">
    <property type="term" value="F:phosphorelay sensor kinase activity"/>
    <property type="evidence" value="ECO:0007669"/>
    <property type="project" value="InterPro"/>
</dbReference>
<dbReference type="InterPro" id="IPR013767">
    <property type="entry name" value="PAS_fold"/>
</dbReference>
<dbReference type="SUPFAM" id="SSF55785">
    <property type="entry name" value="PYP-like sensor domain (PAS domain)"/>
    <property type="match status" value="2"/>
</dbReference>
<feature type="region of interest" description="Disordered" evidence="7">
    <location>
        <begin position="230"/>
        <end position="301"/>
    </location>
</feature>
<keyword evidence="5" id="KW-0418">Kinase</keyword>
<dbReference type="GO" id="GO:0005886">
    <property type="term" value="C:plasma membrane"/>
    <property type="evidence" value="ECO:0007669"/>
    <property type="project" value="TreeGrafter"/>
</dbReference>
<dbReference type="Gene3D" id="3.30.565.10">
    <property type="entry name" value="Histidine kinase-like ATPase, C-terminal domain"/>
    <property type="match status" value="1"/>
</dbReference>
<dbReference type="EC" id="2.7.13.3" evidence="2"/>
<keyword evidence="6" id="KW-0902">Two-component regulatory system</keyword>
<sequence length="1015" mass="107829">MRGIMPHLSSSNRSRMSVGLALEDVLSDPRLKDIALGDQPAWAWDVASSHVVFANAGGVALLGCGTLAELRHRGFGQDDIVAQQIIRLAATVPADGGARMAMLRLPPGPRPIPTACRCRRLTVAGRDLVLFVAVGAGADQRPLAERLGMLFGGIGGPVRVLRGEEEFYAGSVAGAAGEPVSRFVLPSSEGDLTVEVAEAAGEPAGGPHALSPLHGAFDPSKAPVVTAEGVAERGEGEAPELPEDEAEQAGPASEQADSPASLDNGASDDAAEPEREVIAAEEASKEVANTAPSSGESRPRRFTFELDAAGTVVEVGPALREVAGASGAVQGRNWSELAQAYRLDPDGEISRLMDTRETWSGIVVDWPRESGGSVGVRLSALPRFSGDRQFAGYRGFGEILEAEPVAEAGERPDAPQAVDEAEGEPRGEAAEVPEDHGAVFANVLRLHSTQAREPVPDVRLNERERNAFQAIARALGARLPYEASEDGEGGVEPAREAAPSPDVATADEPAPAALAAEPGDEPGAPPGRAGEQAERPAADPARLTQELLARVPWGLAVVRDEHVIYANRAFLQTFGFTDLDDLEIAGGLPAILAGRSAEEAGSATVRARRRDGTMLDVEARLSRVDWVDGPAMLVSVRAGEQTTPLKAEIAKLRSVLELAADGMLTLDRGWRVAGMNRAAEDLVGEPETGLTGRPFLSLVAAESRAVAEDYLEALFGSRPVLEEGIEIVIEAETGPVPVHVRGALVEDGRFPQVCVILRDLRRWKTAEAEALTARRRAEQANEKKSDFLAKMSHEIRTPLNAIIGFAEVMLEERFGALENERYRDYLSDIRESGEHIMSLINDLLDLSKVEAGRMDLAFTGVRLGEIVEQTVAIMQPQANRQRVIIRTSLAMDVPQVVADARSLRQVMMNLLSNGIKFTPPGGQVIVSSVVTPAGEVALRVRDTGVGMTAEETELALEPFRQVGARSESTVKGSGLGLPLTKALVEANRARFRIASEPGEGTLVEITFPKARIVGA</sequence>
<dbReference type="InterPro" id="IPR036097">
    <property type="entry name" value="HisK_dim/P_sf"/>
</dbReference>
<dbReference type="PROSITE" id="PS50109">
    <property type="entry name" value="HIS_KIN"/>
    <property type="match status" value="1"/>
</dbReference>
<dbReference type="Pfam" id="PF13188">
    <property type="entry name" value="PAS_8"/>
    <property type="match status" value="1"/>
</dbReference>
<feature type="domain" description="Histidine kinase" evidence="8">
    <location>
        <begin position="790"/>
        <end position="1011"/>
    </location>
</feature>
<dbReference type="CDD" id="cd00130">
    <property type="entry name" value="PAS"/>
    <property type="match status" value="1"/>
</dbReference>
<proteinExistence type="predicted"/>
<dbReference type="InterPro" id="IPR003661">
    <property type="entry name" value="HisK_dim/P_dom"/>
</dbReference>
<comment type="catalytic activity">
    <reaction evidence="1">
        <text>ATP + protein L-histidine = ADP + protein N-phospho-L-histidine.</text>
        <dbReference type="EC" id="2.7.13.3"/>
    </reaction>
</comment>
<accession>V4RE79</accession>
<dbReference type="SMART" id="SM00388">
    <property type="entry name" value="HisKA"/>
    <property type="match status" value="1"/>
</dbReference>
<feature type="compositionally biased region" description="Low complexity" evidence="7">
    <location>
        <begin position="501"/>
        <end position="517"/>
    </location>
</feature>
<dbReference type="GO" id="GO:0009927">
    <property type="term" value="F:histidine phosphotransfer kinase activity"/>
    <property type="evidence" value="ECO:0007669"/>
    <property type="project" value="TreeGrafter"/>
</dbReference>
<protein>
    <recommendedName>
        <fullName evidence="2">histidine kinase</fullName>
        <ecNumber evidence="2">2.7.13.3</ecNumber>
    </recommendedName>
</protein>
<dbReference type="Pfam" id="PF02518">
    <property type="entry name" value="HATPase_c"/>
    <property type="match status" value="1"/>
</dbReference>
<dbReference type="PRINTS" id="PR00344">
    <property type="entry name" value="BCTRLSENSOR"/>
</dbReference>
<dbReference type="SUPFAM" id="SSF55874">
    <property type="entry name" value="ATPase domain of HSP90 chaperone/DNA topoisomerase II/histidine kinase"/>
    <property type="match status" value="1"/>
</dbReference>
<dbReference type="Gene3D" id="1.10.287.130">
    <property type="match status" value="1"/>
</dbReference>
<dbReference type="SUPFAM" id="SSF47384">
    <property type="entry name" value="Homodimeric domain of signal transducing histidine kinase"/>
    <property type="match status" value="1"/>
</dbReference>
<evidence type="ECO:0000313" key="11">
    <source>
        <dbReference type="Proteomes" id="UP000017819"/>
    </source>
</evidence>
<dbReference type="Proteomes" id="UP000017819">
    <property type="component" value="Unassembled WGS sequence"/>
</dbReference>